<reference evidence="4 5" key="1">
    <citation type="submission" date="2019-12" db="EMBL/GenBank/DDBJ databases">
        <title>Novel species isolated from a subtropical stream in China.</title>
        <authorList>
            <person name="Lu H."/>
        </authorList>
    </citation>
    <scope>NUCLEOTIDE SEQUENCE [LARGE SCALE GENOMIC DNA]</scope>
    <source>
        <strain evidence="4 5">FT107W</strain>
    </source>
</reference>
<dbReference type="GO" id="GO:0000160">
    <property type="term" value="P:phosphorelay signal transduction system"/>
    <property type="evidence" value="ECO:0007669"/>
    <property type="project" value="UniProtKB-KW"/>
</dbReference>
<evidence type="ECO:0000259" key="3">
    <source>
        <dbReference type="PROSITE" id="PS50894"/>
    </source>
</evidence>
<evidence type="ECO:0000313" key="4">
    <source>
        <dbReference type="EMBL" id="MYN20925.1"/>
    </source>
</evidence>
<evidence type="ECO:0000256" key="1">
    <source>
        <dbReference type="ARBA" id="ARBA00023012"/>
    </source>
</evidence>
<dbReference type="Gene3D" id="1.20.120.160">
    <property type="entry name" value="HPT domain"/>
    <property type="match status" value="1"/>
</dbReference>
<evidence type="ECO:0000313" key="5">
    <source>
        <dbReference type="Proteomes" id="UP000484875"/>
    </source>
</evidence>
<gene>
    <name evidence="4" type="ORF">GTP81_29740</name>
</gene>
<dbReference type="Proteomes" id="UP000484875">
    <property type="component" value="Unassembled WGS sequence"/>
</dbReference>
<evidence type="ECO:0000256" key="2">
    <source>
        <dbReference type="PROSITE-ProRule" id="PRU00110"/>
    </source>
</evidence>
<dbReference type="AlphaFoldDB" id="A0A845HTV5"/>
<keyword evidence="4" id="KW-0808">Transferase</keyword>
<dbReference type="InterPro" id="IPR008207">
    <property type="entry name" value="Sig_transdc_His_kin_Hpt_dom"/>
</dbReference>
<dbReference type="SUPFAM" id="SSF47226">
    <property type="entry name" value="Histidine-containing phosphotransfer domain, HPT domain"/>
    <property type="match status" value="1"/>
</dbReference>
<protein>
    <submittedName>
        <fullName evidence="4">Phosphotransferase</fullName>
    </submittedName>
</protein>
<accession>A0A845HTV5</accession>
<dbReference type="PROSITE" id="PS50894">
    <property type="entry name" value="HPT"/>
    <property type="match status" value="1"/>
</dbReference>
<feature type="domain" description="HPt" evidence="3">
    <location>
        <begin position="20"/>
        <end position="114"/>
    </location>
</feature>
<feature type="modified residue" description="Phosphohistidine" evidence="2">
    <location>
        <position position="59"/>
    </location>
</feature>
<proteinExistence type="predicted"/>
<dbReference type="InterPro" id="IPR036641">
    <property type="entry name" value="HPT_dom_sf"/>
</dbReference>
<keyword evidence="1" id="KW-0902">Two-component regulatory system</keyword>
<dbReference type="Pfam" id="PF01627">
    <property type="entry name" value="Hpt"/>
    <property type="match status" value="1"/>
</dbReference>
<dbReference type="GO" id="GO:0004672">
    <property type="term" value="F:protein kinase activity"/>
    <property type="evidence" value="ECO:0007669"/>
    <property type="project" value="UniProtKB-ARBA"/>
</dbReference>
<organism evidence="4 5">
    <name type="scientific">Duganella vulcania</name>
    <dbReference type="NCBI Taxonomy" id="2692166"/>
    <lineage>
        <taxon>Bacteria</taxon>
        <taxon>Pseudomonadati</taxon>
        <taxon>Pseudomonadota</taxon>
        <taxon>Betaproteobacteria</taxon>
        <taxon>Burkholderiales</taxon>
        <taxon>Oxalobacteraceae</taxon>
        <taxon>Telluria group</taxon>
        <taxon>Duganella</taxon>
    </lineage>
</organism>
<comment type="caution">
    <text evidence="4">The sequence shown here is derived from an EMBL/GenBank/DDBJ whole genome shotgun (WGS) entry which is preliminary data.</text>
</comment>
<name>A0A845HTV5_9BURK</name>
<dbReference type="EMBL" id="WWCV01000106">
    <property type="protein sequence ID" value="MYN20925.1"/>
    <property type="molecule type" value="Genomic_DNA"/>
</dbReference>
<keyword evidence="5" id="KW-1185">Reference proteome</keyword>
<dbReference type="RefSeq" id="WP_161093173.1">
    <property type="nucleotide sequence ID" value="NZ_WWCV01000106.1"/>
</dbReference>
<sequence length="121" mass="12773">MSAHYRATAPGVLWLAAGADLQTFRALAQTFLDHAPPLQARLEQALRLGTPAAIGAASHALKGMTVLVGAERLSALLQALERQARAGLAPAPDAELAPLFRQVMDEVALCMARYDGAEDGR</sequence>
<keyword evidence="2" id="KW-0597">Phosphoprotein</keyword>